<dbReference type="Proteomes" id="UP000299102">
    <property type="component" value="Unassembled WGS sequence"/>
</dbReference>
<feature type="transmembrane region" description="Helical" evidence="2">
    <location>
        <begin position="152"/>
        <end position="173"/>
    </location>
</feature>
<keyword evidence="2" id="KW-1133">Transmembrane helix</keyword>
<feature type="transmembrane region" description="Helical" evidence="2">
    <location>
        <begin position="60"/>
        <end position="81"/>
    </location>
</feature>
<dbReference type="EMBL" id="BGZK01001498">
    <property type="protein sequence ID" value="GBP81153.1"/>
    <property type="molecule type" value="Genomic_DNA"/>
</dbReference>
<feature type="transmembrane region" description="Helical" evidence="2">
    <location>
        <begin position="20"/>
        <end position="39"/>
    </location>
</feature>
<organism evidence="3 4">
    <name type="scientific">Eumeta variegata</name>
    <name type="common">Bagworm moth</name>
    <name type="synonym">Eumeta japonica</name>
    <dbReference type="NCBI Taxonomy" id="151549"/>
    <lineage>
        <taxon>Eukaryota</taxon>
        <taxon>Metazoa</taxon>
        <taxon>Ecdysozoa</taxon>
        <taxon>Arthropoda</taxon>
        <taxon>Hexapoda</taxon>
        <taxon>Insecta</taxon>
        <taxon>Pterygota</taxon>
        <taxon>Neoptera</taxon>
        <taxon>Endopterygota</taxon>
        <taxon>Lepidoptera</taxon>
        <taxon>Glossata</taxon>
        <taxon>Ditrysia</taxon>
        <taxon>Tineoidea</taxon>
        <taxon>Psychidae</taxon>
        <taxon>Oiketicinae</taxon>
        <taxon>Eumeta</taxon>
    </lineage>
</organism>
<keyword evidence="4" id="KW-1185">Reference proteome</keyword>
<dbReference type="OrthoDB" id="6500128at2759"/>
<evidence type="ECO:0000256" key="1">
    <source>
        <dbReference type="SAM" id="MobiDB-lite"/>
    </source>
</evidence>
<reference evidence="3 4" key="1">
    <citation type="journal article" date="2019" name="Commun. Biol.">
        <title>The bagworm genome reveals a unique fibroin gene that provides high tensile strength.</title>
        <authorList>
            <person name="Kono N."/>
            <person name="Nakamura H."/>
            <person name="Ohtoshi R."/>
            <person name="Tomita M."/>
            <person name="Numata K."/>
            <person name="Arakawa K."/>
        </authorList>
    </citation>
    <scope>NUCLEOTIDE SEQUENCE [LARGE SCALE GENOMIC DNA]</scope>
</reference>
<gene>
    <name evidence="3" type="ORF">EVAR_25078_1</name>
</gene>
<evidence type="ECO:0000313" key="4">
    <source>
        <dbReference type="Proteomes" id="UP000299102"/>
    </source>
</evidence>
<accession>A0A4C1Z1U4</accession>
<comment type="caution">
    <text evidence="3">The sequence shown here is derived from an EMBL/GenBank/DDBJ whole genome shotgun (WGS) entry which is preliminary data.</text>
</comment>
<dbReference type="AlphaFoldDB" id="A0A4C1Z1U4"/>
<name>A0A4C1Z1U4_EUMVA</name>
<keyword evidence="2" id="KW-0472">Membrane</keyword>
<evidence type="ECO:0000256" key="2">
    <source>
        <dbReference type="SAM" id="Phobius"/>
    </source>
</evidence>
<evidence type="ECO:0000313" key="3">
    <source>
        <dbReference type="EMBL" id="GBP81153.1"/>
    </source>
</evidence>
<feature type="region of interest" description="Disordered" evidence="1">
    <location>
        <begin position="211"/>
        <end position="248"/>
    </location>
</feature>
<feature type="transmembrane region" description="Helical" evidence="2">
    <location>
        <begin position="118"/>
        <end position="140"/>
    </location>
</feature>
<proteinExistence type="predicted"/>
<keyword evidence="2" id="KW-0812">Transmembrane</keyword>
<protein>
    <submittedName>
        <fullName evidence="3">Uncharacterized protein</fullName>
    </submittedName>
</protein>
<sequence>MEEVCARGDSACAVAALTAALHALHLYCVVLAATLHRCCAPSHPPRHRKTASHTWRWQKLRGVTALLLGATWACGTAAAALRAQARVRLAAAVLAPAGWSTAECLHAALWNRRQSAPLLYLFTYWLLSAATSAAALAQHFGVGASVLHFEVYLHIFSLSFTTVLAVIDLLCFYDGNRNQEWESESKVDNESDVLSRTRIWIRERERNQDIKMDRDRMRTGKRNRHRRPDSPDPNPKSKRDDISINQLT</sequence>